<dbReference type="GO" id="GO:0009505">
    <property type="term" value="C:plant-type cell wall"/>
    <property type="evidence" value="ECO:0000318"/>
    <property type="project" value="GO_Central"/>
</dbReference>
<dbReference type="GO" id="GO:0030234">
    <property type="term" value="F:enzyme regulator activity"/>
    <property type="evidence" value="ECO:0000318"/>
    <property type="project" value="GO_Central"/>
</dbReference>
<evidence type="ECO:0000256" key="3">
    <source>
        <dbReference type="ARBA" id="ARBA00022525"/>
    </source>
</evidence>
<name>A0A9R1UCY7_LACSA</name>
<evidence type="ECO:0000256" key="1">
    <source>
        <dbReference type="ARBA" id="ARBA00004196"/>
    </source>
</evidence>
<proteinExistence type="predicted"/>
<evidence type="ECO:0000256" key="5">
    <source>
        <dbReference type="ARBA" id="ARBA00023180"/>
    </source>
</evidence>
<evidence type="ECO:0000256" key="2">
    <source>
        <dbReference type="ARBA" id="ARBA00004613"/>
    </source>
</evidence>
<dbReference type="PANTHER" id="PTHR31265:SF28">
    <property type="entry name" value="EMB|CAB87702.1"/>
    <property type="match status" value="1"/>
</dbReference>
<dbReference type="EMBL" id="NBSK02000009">
    <property type="protein sequence ID" value="KAJ0184850.1"/>
    <property type="molecule type" value="Genomic_DNA"/>
</dbReference>
<comment type="subcellular location">
    <subcellularLocation>
        <location evidence="1">Cell envelope</location>
    </subcellularLocation>
    <subcellularLocation>
        <location evidence="2">Secreted</location>
    </subcellularLocation>
</comment>
<keyword evidence="4" id="KW-0732">Signal</keyword>
<dbReference type="Pfam" id="PF04862">
    <property type="entry name" value="DUF642"/>
    <property type="match status" value="1"/>
</dbReference>
<dbReference type="GO" id="GO:0005576">
    <property type="term" value="C:extracellular region"/>
    <property type="evidence" value="ECO:0007669"/>
    <property type="project" value="UniProtKB-SubCell"/>
</dbReference>
<feature type="domain" description="DUF642" evidence="6">
    <location>
        <begin position="4"/>
        <end position="158"/>
    </location>
</feature>
<evidence type="ECO:0000256" key="4">
    <source>
        <dbReference type="ARBA" id="ARBA00022729"/>
    </source>
</evidence>
<gene>
    <name evidence="7" type="ORF">LSAT_V11C900480520</name>
</gene>
<evidence type="ECO:0000313" key="7">
    <source>
        <dbReference type="EMBL" id="KAJ0184850.1"/>
    </source>
</evidence>
<keyword evidence="3" id="KW-0964">Secreted</keyword>
<organism evidence="7 8">
    <name type="scientific">Lactuca sativa</name>
    <name type="common">Garden lettuce</name>
    <dbReference type="NCBI Taxonomy" id="4236"/>
    <lineage>
        <taxon>Eukaryota</taxon>
        <taxon>Viridiplantae</taxon>
        <taxon>Streptophyta</taxon>
        <taxon>Embryophyta</taxon>
        <taxon>Tracheophyta</taxon>
        <taxon>Spermatophyta</taxon>
        <taxon>Magnoliopsida</taxon>
        <taxon>eudicotyledons</taxon>
        <taxon>Gunneridae</taxon>
        <taxon>Pentapetalae</taxon>
        <taxon>asterids</taxon>
        <taxon>campanulids</taxon>
        <taxon>Asterales</taxon>
        <taxon>Asteraceae</taxon>
        <taxon>Cichorioideae</taxon>
        <taxon>Cichorieae</taxon>
        <taxon>Lactucinae</taxon>
        <taxon>Lactuca</taxon>
    </lineage>
</organism>
<dbReference type="InterPro" id="IPR006946">
    <property type="entry name" value="DGR2-like_dom"/>
</dbReference>
<sequence length="277" mass="30427">MPLNSSFESPPTNLTTNSTSQFILLDPKTNRIPGWSFNDTVWYVTAGENVSLPGNGHGLQLGPNSMINQTFKQDGNYDYVLTFTLAPSSPDCANSTSVNVSGPTASEVFFFRESLGTEMWQTYAYSLWNQRGLMSLQIQSTSTSNSNNITCWPIVDTIVQVDNGFVNSGFEVGPAFIENSSQGVLLEADSSYPHSSVQSPLQYWTILGIVKYIDSKHYARGRAVELVSGNPSGIVSSVGFLKHGQVTIDFIMGDANHSCVGDFFSVFASWRHDELNW</sequence>
<dbReference type="PANTHER" id="PTHR31265">
    <property type="entry name" value="OS02G0527500 PROTEIN-RELATED"/>
    <property type="match status" value="1"/>
</dbReference>
<comment type="caution">
    <text evidence="7">The sequence shown here is derived from an EMBL/GenBank/DDBJ whole genome shotgun (WGS) entry which is preliminary data.</text>
</comment>
<dbReference type="Proteomes" id="UP000235145">
    <property type="component" value="Unassembled WGS sequence"/>
</dbReference>
<evidence type="ECO:0000259" key="6">
    <source>
        <dbReference type="Pfam" id="PF04862"/>
    </source>
</evidence>
<keyword evidence="5" id="KW-0325">Glycoprotein</keyword>
<reference evidence="7 8" key="1">
    <citation type="journal article" date="2017" name="Nat. Commun.">
        <title>Genome assembly with in vitro proximity ligation data and whole-genome triplication in lettuce.</title>
        <authorList>
            <person name="Reyes-Chin-Wo S."/>
            <person name="Wang Z."/>
            <person name="Yang X."/>
            <person name="Kozik A."/>
            <person name="Arikit S."/>
            <person name="Song C."/>
            <person name="Xia L."/>
            <person name="Froenicke L."/>
            <person name="Lavelle D.O."/>
            <person name="Truco M.J."/>
            <person name="Xia R."/>
            <person name="Zhu S."/>
            <person name="Xu C."/>
            <person name="Xu H."/>
            <person name="Xu X."/>
            <person name="Cox K."/>
            <person name="Korf I."/>
            <person name="Meyers B.C."/>
            <person name="Michelmore R.W."/>
        </authorList>
    </citation>
    <scope>NUCLEOTIDE SEQUENCE [LARGE SCALE GENOMIC DNA]</scope>
    <source>
        <strain evidence="8">cv. Salinas</strain>
        <tissue evidence="7">Seedlings</tissue>
    </source>
</reference>
<evidence type="ECO:0000313" key="8">
    <source>
        <dbReference type="Proteomes" id="UP000235145"/>
    </source>
</evidence>
<keyword evidence="8" id="KW-1185">Reference proteome</keyword>
<accession>A0A9R1UCY7</accession>
<protein>
    <recommendedName>
        <fullName evidence="6">DUF642 domain-containing protein</fullName>
    </recommendedName>
</protein>
<dbReference type="AlphaFoldDB" id="A0A9R1UCY7"/>
<dbReference type="InterPro" id="IPR052437">
    <property type="entry name" value="Pectin_Meth_Modulator"/>
</dbReference>